<keyword evidence="13" id="KW-1185">Reference proteome</keyword>
<dbReference type="GO" id="GO:0004758">
    <property type="term" value="F:serine C-palmitoyltransferase activity"/>
    <property type="evidence" value="ECO:0007669"/>
    <property type="project" value="TreeGrafter"/>
</dbReference>
<reference evidence="12" key="1">
    <citation type="journal article" date="2021" name="Open Biol.">
        <title>Shared evolutionary footprints suggest mitochondrial oxidative damage underlies multiple complex I losses in fungi.</title>
        <authorList>
            <person name="Schikora-Tamarit M.A."/>
            <person name="Marcet-Houben M."/>
            <person name="Nosek J."/>
            <person name="Gabaldon T."/>
        </authorList>
    </citation>
    <scope>NUCLEOTIDE SEQUENCE</scope>
    <source>
        <strain evidence="12">CBS6341</strain>
    </source>
</reference>
<evidence type="ECO:0000256" key="1">
    <source>
        <dbReference type="ARBA" id="ARBA00001933"/>
    </source>
</evidence>
<evidence type="ECO:0000256" key="8">
    <source>
        <dbReference type="ARBA" id="ARBA00022919"/>
    </source>
</evidence>
<dbReference type="GO" id="GO:0046513">
    <property type="term" value="P:ceramide biosynthetic process"/>
    <property type="evidence" value="ECO:0007669"/>
    <property type="project" value="TreeGrafter"/>
</dbReference>
<keyword evidence="7" id="KW-0663">Pyridoxal phosphate</keyword>
<name>A0A9P8PN88_9ASCO</name>
<keyword evidence="10" id="KW-0012">Acyltransferase</keyword>
<dbReference type="OrthoDB" id="3168162at2759"/>
<evidence type="ECO:0000256" key="9">
    <source>
        <dbReference type="ARBA" id="ARBA00023098"/>
    </source>
</evidence>
<dbReference type="Gene3D" id="3.90.1150.10">
    <property type="entry name" value="Aspartate Aminotransferase, domain 1"/>
    <property type="match status" value="1"/>
</dbReference>
<dbReference type="Proteomes" id="UP000769528">
    <property type="component" value="Unassembled WGS sequence"/>
</dbReference>
<dbReference type="EMBL" id="JAEUBF010000845">
    <property type="protein sequence ID" value="KAH3674620.1"/>
    <property type="molecule type" value="Genomic_DNA"/>
</dbReference>
<comment type="pathway">
    <text evidence="3">Sphingolipid metabolism.</text>
</comment>
<evidence type="ECO:0000256" key="6">
    <source>
        <dbReference type="ARBA" id="ARBA00022679"/>
    </source>
</evidence>
<dbReference type="InterPro" id="IPR015422">
    <property type="entry name" value="PyrdxlP-dep_Trfase_small"/>
</dbReference>
<evidence type="ECO:0000259" key="11">
    <source>
        <dbReference type="Pfam" id="PF00155"/>
    </source>
</evidence>
<dbReference type="Pfam" id="PF00155">
    <property type="entry name" value="Aminotran_1_2"/>
    <property type="match status" value="1"/>
</dbReference>
<evidence type="ECO:0000313" key="12">
    <source>
        <dbReference type="EMBL" id="KAH3674620.1"/>
    </source>
</evidence>
<proteinExistence type="inferred from homology"/>
<organism evidence="12 13">
    <name type="scientific">Wickerhamomyces mucosus</name>
    <dbReference type="NCBI Taxonomy" id="1378264"/>
    <lineage>
        <taxon>Eukaryota</taxon>
        <taxon>Fungi</taxon>
        <taxon>Dikarya</taxon>
        <taxon>Ascomycota</taxon>
        <taxon>Saccharomycotina</taxon>
        <taxon>Saccharomycetes</taxon>
        <taxon>Phaffomycetales</taxon>
        <taxon>Wickerhamomycetaceae</taxon>
        <taxon>Wickerhamomyces</taxon>
    </lineage>
</organism>
<protein>
    <recommendedName>
        <fullName evidence="5">serine C-palmitoyltransferase</fullName>
        <ecNumber evidence="5">2.3.1.50</ecNumber>
    </recommendedName>
</protein>
<dbReference type="GO" id="GO:0005783">
    <property type="term" value="C:endoplasmic reticulum"/>
    <property type="evidence" value="ECO:0007669"/>
    <property type="project" value="TreeGrafter"/>
</dbReference>
<comment type="pathway">
    <text evidence="2">Lipid metabolism; sphingolipid metabolism.</text>
</comment>
<dbReference type="GO" id="GO:0046512">
    <property type="term" value="P:sphingosine biosynthetic process"/>
    <property type="evidence" value="ECO:0007669"/>
    <property type="project" value="TreeGrafter"/>
</dbReference>
<comment type="caution">
    <text evidence="12">The sequence shown here is derived from an EMBL/GenBank/DDBJ whole genome shotgun (WGS) entry which is preliminary data.</text>
</comment>
<evidence type="ECO:0000256" key="2">
    <source>
        <dbReference type="ARBA" id="ARBA00004760"/>
    </source>
</evidence>
<evidence type="ECO:0000256" key="7">
    <source>
        <dbReference type="ARBA" id="ARBA00022898"/>
    </source>
</evidence>
<keyword evidence="6" id="KW-0808">Transferase</keyword>
<gene>
    <name evidence="12" type="ORF">WICMUC_003166</name>
</gene>
<dbReference type="Gene3D" id="3.40.640.10">
    <property type="entry name" value="Type I PLP-dependent aspartate aminotransferase-like (Major domain)"/>
    <property type="match status" value="1"/>
</dbReference>
<evidence type="ECO:0000256" key="3">
    <source>
        <dbReference type="ARBA" id="ARBA00004991"/>
    </source>
</evidence>
<dbReference type="SUPFAM" id="SSF53383">
    <property type="entry name" value="PLP-dependent transferases"/>
    <property type="match status" value="1"/>
</dbReference>
<dbReference type="EC" id="2.3.1.50" evidence="5"/>
<dbReference type="PANTHER" id="PTHR13693:SF2">
    <property type="entry name" value="SERINE PALMITOYLTRANSFERASE 1"/>
    <property type="match status" value="1"/>
</dbReference>
<dbReference type="InterPro" id="IPR050087">
    <property type="entry name" value="AON_synthase_class-II"/>
</dbReference>
<dbReference type="PANTHER" id="PTHR13693">
    <property type="entry name" value="CLASS II AMINOTRANSFERASE/8-AMINO-7-OXONONANOATE SYNTHASE"/>
    <property type="match status" value="1"/>
</dbReference>
<feature type="domain" description="Aminotransferase class I/classII large" evidence="11">
    <location>
        <begin position="133"/>
        <end position="420"/>
    </location>
</feature>
<keyword evidence="9" id="KW-0443">Lipid metabolism</keyword>
<evidence type="ECO:0000256" key="4">
    <source>
        <dbReference type="ARBA" id="ARBA00008392"/>
    </source>
</evidence>
<dbReference type="InterPro" id="IPR015424">
    <property type="entry name" value="PyrdxlP-dep_Trfase"/>
</dbReference>
<accession>A0A9P8PN88</accession>
<evidence type="ECO:0000256" key="10">
    <source>
        <dbReference type="ARBA" id="ARBA00023315"/>
    </source>
</evidence>
<comment type="cofactor">
    <cofactor evidence="1">
        <name>pyridoxal 5'-phosphate</name>
        <dbReference type="ChEBI" id="CHEBI:597326"/>
    </cofactor>
</comment>
<dbReference type="InterPro" id="IPR004839">
    <property type="entry name" value="Aminotransferase_I/II_large"/>
</dbReference>
<sequence length="549" mass="62366">MATNITVPEALANSARQVSIYFHKFVELIELIPGGAIIIRYIKSSHKDDPFRTVLELALFIFAIRYFTTKRYESKKKGQIKLSEREINELVEEWEPEPLVLPVKDQERWKLEKIDIITKPGYDSHINTTKFPNLINLASLNFLNLSHHPKIISEAKRIISQNGVGACGPPNFYGNQDIHINLEQSICEFFKVDGCVLYGQDFATAQSVLPSFLKRGDYVLVDSKCNLSIQKALLLSRATVTYFNHNDTEHLENILTEFQDEVFKYEKSGEISRKFIITEGLFANSGDLPNLPKLIELKKRFKFRLFIDESLSIGVLGKSGRGLTEHYSIPITDVDIIMGSLSNALNGTGGFCIGDKVMSYHQRIGSLAYCFSASLPAYVTKVASTTLNLIDQEKNSQGESKIVKLLQDNIKFIYNKFVKDSKLLEFIEIQSSPESSILQFQLSKSIRNVFEFDKIKYTGINSEIGIRNKKGQSDKFIEKYNEEEQILQKIVDNCKENGVLITKSTFSLAQEALNIIPTLKICINKDLTHDELNKSFEILKKSILLELDQ</sequence>
<evidence type="ECO:0000313" key="13">
    <source>
        <dbReference type="Proteomes" id="UP000769528"/>
    </source>
</evidence>
<dbReference type="GO" id="GO:0016020">
    <property type="term" value="C:membrane"/>
    <property type="evidence" value="ECO:0007669"/>
    <property type="project" value="GOC"/>
</dbReference>
<keyword evidence="8" id="KW-0746">Sphingolipid metabolism</keyword>
<reference evidence="12" key="2">
    <citation type="submission" date="2021-01" db="EMBL/GenBank/DDBJ databases">
        <authorList>
            <person name="Schikora-Tamarit M.A."/>
        </authorList>
    </citation>
    <scope>NUCLEOTIDE SEQUENCE</scope>
    <source>
        <strain evidence="12">CBS6341</strain>
    </source>
</reference>
<comment type="similarity">
    <text evidence="4">Belongs to the class-II pyridoxal-phosphate-dependent aminotransferase family.</text>
</comment>
<evidence type="ECO:0000256" key="5">
    <source>
        <dbReference type="ARBA" id="ARBA00013220"/>
    </source>
</evidence>
<dbReference type="InterPro" id="IPR015421">
    <property type="entry name" value="PyrdxlP-dep_Trfase_major"/>
</dbReference>
<dbReference type="AlphaFoldDB" id="A0A9P8PN88"/>
<dbReference type="GO" id="GO:0030170">
    <property type="term" value="F:pyridoxal phosphate binding"/>
    <property type="evidence" value="ECO:0007669"/>
    <property type="project" value="InterPro"/>
</dbReference>